<evidence type="ECO:0000313" key="2">
    <source>
        <dbReference type="Proteomes" id="UP000541444"/>
    </source>
</evidence>
<accession>A0A7J7N1S2</accession>
<comment type="caution">
    <text evidence="1">The sequence shown here is derived from an EMBL/GenBank/DDBJ whole genome shotgun (WGS) entry which is preliminary data.</text>
</comment>
<reference evidence="1 2" key="1">
    <citation type="journal article" date="2020" name="IScience">
        <title>Genome Sequencing of the Endangered Kingdonia uniflora (Circaeasteraceae, Ranunculales) Reveals Potential Mechanisms of Evolutionary Specialization.</title>
        <authorList>
            <person name="Sun Y."/>
            <person name="Deng T."/>
            <person name="Zhang A."/>
            <person name="Moore M.J."/>
            <person name="Landis J.B."/>
            <person name="Lin N."/>
            <person name="Zhang H."/>
            <person name="Zhang X."/>
            <person name="Huang J."/>
            <person name="Zhang X."/>
            <person name="Sun H."/>
            <person name="Wang H."/>
        </authorList>
    </citation>
    <scope>NUCLEOTIDE SEQUENCE [LARGE SCALE GENOMIC DNA]</scope>
    <source>
        <strain evidence="1">TB1705</strain>
        <tissue evidence="1">Leaf</tissue>
    </source>
</reference>
<dbReference type="EMBL" id="JACGCM010001144">
    <property type="protein sequence ID" value="KAF6161141.1"/>
    <property type="molecule type" value="Genomic_DNA"/>
</dbReference>
<organism evidence="1 2">
    <name type="scientific">Kingdonia uniflora</name>
    <dbReference type="NCBI Taxonomy" id="39325"/>
    <lineage>
        <taxon>Eukaryota</taxon>
        <taxon>Viridiplantae</taxon>
        <taxon>Streptophyta</taxon>
        <taxon>Embryophyta</taxon>
        <taxon>Tracheophyta</taxon>
        <taxon>Spermatophyta</taxon>
        <taxon>Magnoliopsida</taxon>
        <taxon>Ranunculales</taxon>
        <taxon>Circaeasteraceae</taxon>
        <taxon>Kingdonia</taxon>
    </lineage>
</organism>
<dbReference type="AlphaFoldDB" id="A0A7J7N1S2"/>
<name>A0A7J7N1S2_9MAGN</name>
<keyword evidence="2" id="KW-1185">Reference proteome</keyword>
<sequence length="111" mass="13379">MKVEEGSLRSLIVLYINECTNLKMLPDSLRHVTTHHPSEVIFREYAKGVQWQSRERRRRLGEGCTCTYDHYLVNHTVFDERRLYPFQQRQPSNLTHFYLVCFQFASTMLYF</sequence>
<gene>
    <name evidence="1" type="ORF">GIB67_007782</name>
</gene>
<evidence type="ECO:0000313" key="1">
    <source>
        <dbReference type="EMBL" id="KAF6161141.1"/>
    </source>
</evidence>
<proteinExistence type="predicted"/>
<protein>
    <submittedName>
        <fullName evidence="1">Uncharacterized protein</fullName>
    </submittedName>
</protein>
<dbReference type="Proteomes" id="UP000541444">
    <property type="component" value="Unassembled WGS sequence"/>
</dbReference>